<keyword evidence="3" id="KW-1185">Reference proteome</keyword>
<name>A0A177CWL8_9PLEO</name>
<dbReference type="OrthoDB" id="3488255at2759"/>
<reference evidence="2 3" key="1">
    <citation type="submission" date="2016-05" db="EMBL/GenBank/DDBJ databases">
        <title>Comparative analysis of secretome profiles of manganese(II)-oxidizing ascomycete fungi.</title>
        <authorList>
            <consortium name="DOE Joint Genome Institute"/>
            <person name="Zeiner C.A."/>
            <person name="Purvine S.O."/>
            <person name="Zink E.M."/>
            <person name="Wu S."/>
            <person name="Pasa-Tolic L."/>
            <person name="Chaput D.L."/>
            <person name="Haridas S."/>
            <person name="Grigoriev I.V."/>
            <person name="Santelli C.M."/>
            <person name="Hansel C.M."/>
        </authorList>
    </citation>
    <scope>NUCLEOTIDE SEQUENCE [LARGE SCALE GENOMIC DNA]</scope>
    <source>
        <strain evidence="2 3">AP3s5-JAC2a</strain>
    </source>
</reference>
<feature type="non-terminal residue" evidence="2">
    <location>
        <position position="1"/>
    </location>
</feature>
<dbReference type="EMBL" id="KV441548">
    <property type="protein sequence ID" value="OAG11217.1"/>
    <property type="molecule type" value="Genomic_DNA"/>
</dbReference>
<accession>A0A177CWL8</accession>
<evidence type="ECO:0000313" key="3">
    <source>
        <dbReference type="Proteomes" id="UP000077069"/>
    </source>
</evidence>
<sequence>QSIQAAINAANSGSSIFVKPGTYYEQLTITTSGISLIGSNAVLVPPNTRTSNTCTGLAGNDVNGLPTQAGICVSGSDIQLGPYPGQEHRKVLSVGHPIKDVLIKGFTIKGFTGQNIAFVGGKNCRATKNILVDGANYGFLTVGSENTAADNNVVTSEAAPLNFIGMCMDDQANPRVASNDISKYIIALCVQTNGARVEDNKVHDSCVGAFVDPGIMGAKVVRNHITSLNQACTFGLASGIMVNGAHNTLVKENYVEGQKLDGKGAGIVVVDDVPSGSVASGNVVVMNVLRDNDVDIFFKTTGNGNVFLKNTCETIVP</sequence>
<dbReference type="GO" id="GO:0016829">
    <property type="term" value="F:lyase activity"/>
    <property type="evidence" value="ECO:0007669"/>
    <property type="project" value="UniProtKB-KW"/>
</dbReference>
<dbReference type="Pfam" id="PF13229">
    <property type="entry name" value="Beta_helix"/>
    <property type="match status" value="1"/>
</dbReference>
<evidence type="ECO:0000313" key="2">
    <source>
        <dbReference type="EMBL" id="OAG11217.1"/>
    </source>
</evidence>
<feature type="domain" description="Right handed beta helix" evidence="1">
    <location>
        <begin position="167"/>
        <end position="311"/>
    </location>
</feature>
<dbReference type="GeneID" id="28757197"/>
<dbReference type="RefSeq" id="XP_018041582.1">
    <property type="nucleotide sequence ID" value="XM_018173711.1"/>
</dbReference>
<feature type="non-terminal residue" evidence="2">
    <location>
        <position position="317"/>
    </location>
</feature>
<dbReference type="InParanoid" id="A0A177CWL8"/>
<dbReference type="InterPro" id="IPR011050">
    <property type="entry name" value="Pectin_lyase_fold/virulence"/>
</dbReference>
<dbReference type="InterPro" id="IPR012334">
    <property type="entry name" value="Pectin_lyas_fold"/>
</dbReference>
<organism evidence="2 3">
    <name type="scientific">Paraphaeosphaeria sporulosa</name>
    <dbReference type="NCBI Taxonomy" id="1460663"/>
    <lineage>
        <taxon>Eukaryota</taxon>
        <taxon>Fungi</taxon>
        <taxon>Dikarya</taxon>
        <taxon>Ascomycota</taxon>
        <taxon>Pezizomycotina</taxon>
        <taxon>Dothideomycetes</taxon>
        <taxon>Pleosporomycetidae</taxon>
        <taxon>Pleosporales</taxon>
        <taxon>Massarineae</taxon>
        <taxon>Didymosphaeriaceae</taxon>
        <taxon>Paraphaeosphaeria</taxon>
    </lineage>
</organism>
<dbReference type="AlphaFoldDB" id="A0A177CWL8"/>
<dbReference type="Gene3D" id="2.160.20.10">
    <property type="entry name" value="Single-stranded right-handed beta-helix, Pectin lyase-like"/>
    <property type="match status" value="1"/>
</dbReference>
<keyword evidence="2" id="KW-0456">Lyase</keyword>
<dbReference type="SUPFAM" id="SSF51126">
    <property type="entry name" value="Pectin lyase-like"/>
    <property type="match status" value="1"/>
</dbReference>
<protein>
    <submittedName>
        <fullName evidence="2">Pectin lyase-like protein</fullName>
    </submittedName>
</protein>
<dbReference type="Proteomes" id="UP000077069">
    <property type="component" value="Unassembled WGS sequence"/>
</dbReference>
<dbReference type="InterPro" id="IPR039448">
    <property type="entry name" value="Beta_helix"/>
</dbReference>
<gene>
    <name evidence="2" type="ORF">CC84DRAFT_1075415</name>
</gene>
<proteinExistence type="predicted"/>
<evidence type="ECO:0000259" key="1">
    <source>
        <dbReference type="Pfam" id="PF13229"/>
    </source>
</evidence>